<reference evidence="2" key="1">
    <citation type="submission" date="2018-02" db="EMBL/GenBank/DDBJ databases">
        <title>Rhizophora mucronata_Transcriptome.</title>
        <authorList>
            <person name="Meera S.P."/>
            <person name="Sreeshan A."/>
            <person name="Augustine A."/>
        </authorList>
    </citation>
    <scope>NUCLEOTIDE SEQUENCE</scope>
    <source>
        <tissue evidence="2">Leaf</tissue>
    </source>
</reference>
<keyword evidence="1" id="KW-1133">Transmembrane helix</keyword>
<proteinExistence type="predicted"/>
<dbReference type="EMBL" id="GGEC01080222">
    <property type="protein sequence ID" value="MBX60706.1"/>
    <property type="molecule type" value="Transcribed_RNA"/>
</dbReference>
<evidence type="ECO:0000256" key="1">
    <source>
        <dbReference type="SAM" id="Phobius"/>
    </source>
</evidence>
<keyword evidence="1" id="KW-0472">Membrane</keyword>
<keyword evidence="1" id="KW-0812">Transmembrane</keyword>
<name>A0A2P2Q140_RHIMU</name>
<feature type="transmembrane region" description="Helical" evidence="1">
    <location>
        <begin position="12"/>
        <end position="29"/>
    </location>
</feature>
<accession>A0A2P2Q140</accession>
<protein>
    <submittedName>
        <fullName evidence="2">Uncharacterized protein</fullName>
    </submittedName>
</protein>
<sequence length="30" mass="3798">MFRLKERKPRSFYVFCVLAVWMFSLLRLLF</sequence>
<dbReference type="AlphaFoldDB" id="A0A2P2Q140"/>
<evidence type="ECO:0000313" key="2">
    <source>
        <dbReference type="EMBL" id="MBX60706.1"/>
    </source>
</evidence>
<organism evidence="2">
    <name type="scientific">Rhizophora mucronata</name>
    <name type="common">Asiatic mangrove</name>
    <dbReference type="NCBI Taxonomy" id="61149"/>
    <lineage>
        <taxon>Eukaryota</taxon>
        <taxon>Viridiplantae</taxon>
        <taxon>Streptophyta</taxon>
        <taxon>Embryophyta</taxon>
        <taxon>Tracheophyta</taxon>
        <taxon>Spermatophyta</taxon>
        <taxon>Magnoliopsida</taxon>
        <taxon>eudicotyledons</taxon>
        <taxon>Gunneridae</taxon>
        <taxon>Pentapetalae</taxon>
        <taxon>rosids</taxon>
        <taxon>fabids</taxon>
        <taxon>Malpighiales</taxon>
        <taxon>Rhizophoraceae</taxon>
        <taxon>Rhizophora</taxon>
    </lineage>
</organism>